<dbReference type="EMBL" id="CP042387">
    <property type="protein sequence ID" value="QEA43709.1"/>
    <property type="molecule type" value="Genomic_DNA"/>
</dbReference>
<evidence type="ECO:0000313" key="5">
    <source>
        <dbReference type="Proteomes" id="UP000478636"/>
    </source>
</evidence>
<keyword evidence="4" id="KW-1185">Reference proteome</keyword>
<organism evidence="2 5">
    <name type="scientific">Leuconostoc lactis</name>
    <dbReference type="NCBI Taxonomy" id="1246"/>
    <lineage>
        <taxon>Bacteria</taxon>
        <taxon>Bacillati</taxon>
        <taxon>Bacillota</taxon>
        <taxon>Bacilli</taxon>
        <taxon>Lactobacillales</taxon>
        <taxon>Lactobacillaceae</taxon>
        <taxon>Leuconostoc</taxon>
    </lineage>
</organism>
<dbReference type="Proteomes" id="UP000478636">
    <property type="component" value="Unassembled WGS sequence"/>
</dbReference>
<dbReference type="PANTHER" id="PTHR38446">
    <property type="entry name" value="BLL0914 PROTEIN"/>
    <property type="match status" value="1"/>
</dbReference>
<keyword evidence="1" id="KW-1133">Transmembrane helix</keyword>
<dbReference type="Pfam" id="PF06993">
    <property type="entry name" value="DUF1304"/>
    <property type="match status" value="1"/>
</dbReference>
<reference evidence="2 5" key="2">
    <citation type="submission" date="2019-12" db="EMBL/GenBank/DDBJ databases">
        <title>Complete genome sequence of Leuconostoc lactis strain AVN1 provides insights into metabolic potential.</title>
        <authorList>
            <person name="Besrour N."/>
            <person name="Najjari A."/>
            <person name="Fhoula I."/>
            <person name="Jaballah S."/>
            <person name="Klibi N."/>
            <person name="Ouzari H.I."/>
        </authorList>
    </citation>
    <scope>NUCLEOTIDE SEQUENCE [LARGE SCALE GENOMIC DNA]</scope>
    <source>
        <strain evidence="2 5">AVN1</strain>
    </source>
</reference>
<dbReference type="GeneID" id="66531134"/>
<evidence type="ECO:0000313" key="3">
    <source>
        <dbReference type="EMBL" id="QEA43709.1"/>
    </source>
</evidence>
<feature type="transmembrane region" description="Helical" evidence="1">
    <location>
        <begin position="77"/>
        <end position="95"/>
    </location>
</feature>
<feature type="transmembrane region" description="Helical" evidence="1">
    <location>
        <begin position="101"/>
        <end position="118"/>
    </location>
</feature>
<keyword evidence="1" id="KW-0812">Transmembrane</keyword>
<dbReference type="Proteomes" id="UP000321298">
    <property type="component" value="Chromosome"/>
</dbReference>
<name>A0A1B2A0K4_LEULA</name>
<evidence type="ECO:0000313" key="4">
    <source>
        <dbReference type="Proteomes" id="UP000321298"/>
    </source>
</evidence>
<dbReference type="STRING" id="1246.BCR17_03575"/>
<evidence type="ECO:0000256" key="1">
    <source>
        <dbReference type="SAM" id="Phobius"/>
    </source>
</evidence>
<proteinExistence type="predicted"/>
<keyword evidence="1" id="KW-0472">Membrane</keyword>
<dbReference type="AlphaFoldDB" id="A0A1B2A0K4"/>
<dbReference type="EMBL" id="WSZI01000021">
    <property type="protein sequence ID" value="MWN21828.1"/>
    <property type="molecule type" value="Genomic_DNA"/>
</dbReference>
<protein>
    <submittedName>
        <fullName evidence="3">DUF1304 domain-containing protein</fullName>
    </submittedName>
    <submittedName>
        <fullName evidence="2">DUF1304 family protein</fullName>
    </submittedName>
</protein>
<dbReference type="RefSeq" id="WP_029510070.1">
    <property type="nucleotide sequence ID" value="NZ_BJMJ01000015.1"/>
</dbReference>
<feature type="transmembrane region" description="Helical" evidence="1">
    <location>
        <begin position="54"/>
        <end position="70"/>
    </location>
</feature>
<gene>
    <name evidence="3" type="ORF">FGL83_02930</name>
    <name evidence="2" type="ORF">GQS40_13790</name>
</gene>
<accession>A0A1B2A0K4</accession>
<evidence type="ECO:0000313" key="2">
    <source>
        <dbReference type="EMBL" id="MWN21828.1"/>
    </source>
</evidence>
<dbReference type="PANTHER" id="PTHR38446:SF1">
    <property type="entry name" value="BLL0914 PROTEIN"/>
    <property type="match status" value="1"/>
</dbReference>
<dbReference type="InterPro" id="IPR009732">
    <property type="entry name" value="DUF1304"/>
</dbReference>
<sequence length="119" mass="12591">MIALVITALVAIEAIGIMVVEVFGSTPQQAKAFELKPEIVDIPEVKTLLGNQGVYNGLLGVLIFATMFLLSGQQQVLMLSLEMGFILIAAIYGSLTAARKIILVQGLPAAIALLALLLK</sequence>
<reference evidence="3 4" key="1">
    <citation type="submission" date="2019-06" db="EMBL/GenBank/DDBJ databases">
        <title>Genome analyses of bacteria isolated from kimchi.</title>
        <authorList>
            <person name="Lee S."/>
            <person name="Ahn S."/>
            <person name="Roh S."/>
        </authorList>
    </citation>
    <scope>NUCLEOTIDE SEQUENCE [LARGE SCALE GENOMIC DNA]</scope>
    <source>
        <strain evidence="3 4">CBA3625</strain>
    </source>
</reference>
<dbReference type="KEGG" id="llf:BCR17_03575"/>